<evidence type="ECO:0000256" key="4">
    <source>
        <dbReference type="ARBA" id="ARBA00023027"/>
    </source>
</evidence>
<keyword evidence="8" id="KW-1185">Reference proteome</keyword>
<evidence type="ECO:0000256" key="2">
    <source>
        <dbReference type="ARBA" id="ARBA00022679"/>
    </source>
</evidence>
<evidence type="ECO:0000256" key="3">
    <source>
        <dbReference type="ARBA" id="ARBA00022695"/>
    </source>
</evidence>
<evidence type="ECO:0000313" key="7">
    <source>
        <dbReference type="EMBL" id="CAF9926257.1"/>
    </source>
</evidence>
<sequence>MPRKEFVRDLQEAQTGALPQNVISLLPGQDDGTFILLFQCPDSEQIQIHAQVSDVGDYPRSHSFFIFTDSEDIPQSIHSALHELSVLSEVSVSRTVTQVAAALNHAVDVSTQDEDIDLVAEEEDSDEVYQSDEFPIGEEDAAFHVDDNEDFTSPAETPTKSQRFATLSLEKDEKAFSDRVRQDVSKLKQAGFHVSHQGNILRPGTPCLLMVSIRVAKLKLPDDVLEAWHLHPSEYIVLLFKYRKGYCNLQMLGSSSAARHGLIMHILVAKKRKLTVAEVMQATENRKGSRNDSEIAEKVNDLNKTTRPLFIGTALEELLNSRLVTLIQFRLELKLNWAGAMAFYNAKQGEIRTSNLDSTKFVLEEDVSKILNLSKYIQADSLQETPPGHLEEQSFPCIAMQFALRHIVRCTEFCLVCFDKTKDDFEALKPYVCSKPLCLYQYMAMGLGPGIEFEILSQKHVVDLLVSFCYHSAVANGLRSLPIGLGLMVPDPRQLPKFISPHPQYLSTTQRSDVLSASRETLIPEHGAIITASWNPKLSEIILIQTPEPSPEDSVIKTTFKVGDWLVFWASDCQLHHCQLSEKSHPKYCYRTVVHANRVPKSEEQNSQDTKDASSDSKTKKIDLNLEAINIRILPYGTLFDSLSTNARHAAIRILLDTLPSVNEMGEYLRTTRGLRVQLSGWTDRMIPAAVALLRWIIASNRSCIVYNEKPTSDEVVHGMPGFLQFRFASGAPDKESRFVKSVKEVQGRLNQESPTIFAWHGSPLKNWHSIIREGLNFDQIIHGRAYGNGVYHALLAQISLGYSSRTGDPNQSWPSSVLDVHQVLSLNEIVNAPLEFESRNPHLVVQNIDWIQTRYLFVRCGKRDVATNWELRSKPSLIMKQDSRYFPVDDRQMALTIPACAISKSRRKVRDLEGHVTGNFKRNTVLGRNNQISISDDSDIGHETYLDDSDSSEDSLSESRQKQKDSISLAVTPFKLGGLNRSNLPMLAPPTYATSIATRALHREIHSMLTEQLETPPAKLGWYFDPGHVDNVYHWIVELHSFDKNLPLAKDMLEWNVESIVLEIRFGPNFNFSPPFIRVIQPRFLSFAQGGGGHVTAGGAICMELLTSNGWNPSSTMSAVLLQVRMAITSTDPKPARLERGNSSNGYSCGEAAQAYTRACQMHGWKVPDDFSLMTSMIEMPRTAISPKADNGQQHQQTGTSIAENNDDDDGEVSLMGQPDLKKRRHT</sequence>
<evidence type="ECO:0000256" key="1">
    <source>
        <dbReference type="ARBA" id="ARBA00022676"/>
    </source>
</evidence>
<dbReference type="SUPFAM" id="SSF56399">
    <property type="entry name" value="ADP-ribosylation"/>
    <property type="match status" value="1"/>
</dbReference>
<dbReference type="Pfam" id="PF00644">
    <property type="entry name" value="PARP"/>
    <property type="match status" value="1"/>
</dbReference>
<keyword evidence="2" id="KW-0808">Transferase</keyword>
<dbReference type="InterPro" id="IPR000608">
    <property type="entry name" value="UBC"/>
</dbReference>
<dbReference type="InterPro" id="IPR016135">
    <property type="entry name" value="UBQ-conjugating_enzyme/RWD"/>
</dbReference>
<dbReference type="Gene3D" id="3.90.228.10">
    <property type="match status" value="1"/>
</dbReference>
<feature type="region of interest" description="Disordered" evidence="5">
    <location>
        <begin position="933"/>
        <end position="965"/>
    </location>
</feature>
<dbReference type="OrthoDB" id="109543at2759"/>
<gene>
    <name evidence="7" type="ORF">GOMPHAMPRED_004087</name>
</gene>
<reference evidence="7" key="1">
    <citation type="submission" date="2021-03" db="EMBL/GenBank/DDBJ databases">
        <authorList>
            <person name="Tagirdzhanova G."/>
        </authorList>
    </citation>
    <scope>NUCLEOTIDE SEQUENCE</scope>
</reference>
<comment type="caution">
    <text evidence="7">The sequence shown here is derived from an EMBL/GenBank/DDBJ whole genome shotgun (WGS) entry which is preliminary data.</text>
</comment>
<dbReference type="EMBL" id="CAJPDQ010000025">
    <property type="protein sequence ID" value="CAF9926257.1"/>
    <property type="molecule type" value="Genomic_DNA"/>
</dbReference>
<name>A0A8H3IFM2_9LECA</name>
<organism evidence="7 8">
    <name type="scientific">Gomphillus americanus</name>
    <dbReference type="NCBI Taxonomy" id="1940652"/>
    <lineage>
        <taxon>Eukaryota</taxon>
        <taxon>Fungi</taxon>
        <taxon>Dikarya</taxon>
        <taxon>Ascomycota</taxon>
        <taxon>Pezizomycotina</taxon>
        <taxon>Lecanoromycetes</taxon>
        <taxon>OSLEUM clade</taxon>
        <taxon>Ostropomycetidae</taxon>
        <taxon>Ostropales</taxon>
        <taxon>Graphidaceae</taxon>
        <taxon>Gomphilloideae</taxon>
        <taxon>Gomphillus</taxon>
    </lineage>
</organism>
<keyword evidence="1" id="KW-0328">Glycosyltransferase</keyword>
<proteinExistence type="predicted"/>
<evidence type="ECO:0000313" key="8">
    <source>
        <dbReference type="Proteomes" id="UP000664169"/>
    </source>
</evidence>
<evidence type="ECO:0000256" key="5">
    <source>
        <dbReference type="SAM" id="MobiDB-lite"/>
    </source>
</evidence>
<feature type="domain" description="UBC core" evidence="6">
    <location>
        <begin position="997"/>
        <end position="1167"/>
    </location>
</feature>
<dbReference type="InterPro" id="IPR051838">
    <property type="entry name" value="ARTD_PARP"/>
</dbReference>
<keyword evidence="3" id="KW-0548">Nucleotidyltransferase</keyword>
<dbReference type="PROSITE" id="PS50127">
    <property type="entry name" value="UBC_2"/>
    <property type="match status" value="1"/>
</dbReference>
<dbReference type="SUPFAM" id="SSF54495">
    <property type="entry name" value="UBC-like"/>
    <property type="match status" value="1"/>
</dbReference>
<feature type="region of interest" description="Disordered" evidence="5">
    <location>
        <begin position="1187"/>
        <end position="1228"/>
    </location>
</feature>
<accession>A0A8H3IFM2</accession>
<dbReference type="GO" id="GO:0003950">
    <property type="term" value="F:NAD+ poly-ADP-ribosyltransferase activity"/>
    <property type="evidence" value="ECO:0007669"/>
    <property type="project" value="InterPro"/>
</dbReference>
<dbReference type="CDD" id="cd23802">
    <property type="entry name" value="UBCc_UBE2Q"/>
    <property type="match status" value="1"/>
</dbReference>
<evidence type="ECO:0000259" key="6">
    <source>
        <dbReference type="PROSITE" id="PS50127"/>
    </source>
</evidence>
<dbReference type="AlphaFoldDB" id="A0A8H3IFM2"/>
<dbReference type="PANTHER" id="PTHR21328">
    <property type="entry name" value="POLY ADP-RIBOSE POLYMERASE FAMILY, MEMBER PARP"/>
    <property type="match status" value="1"/>
</dbReference>
<dbReference type="Proteomes" id="UP000664169">
    <property type="component" value="Unassembled WGS sequence"/>
</dbReference>
<feature type="compositionally biased region" description="Polar residues" evidence="5">
    <location>
        <begin position="1192"/>
        <end position="1205"/>
    </location>
</feature>
<keyword evidence="4" id="KW-0520">NAD</keyword>
<dbReference type="InterPro" id="IPR012317">
    <property type="entry name" value="Poly(ADP-ribose)pol_cat_dom"/>
</dbReference>
<dbReference type="GO" id="GO:0016779">
    <property type="term" value="F:nucleotidyltransferase activity"/>
    <property type="evidence" value="ECO:0007669"/>
    <property type="project" value="UniProtKB-KW"/>
</dbReference>
<dbReference type="Gene3D" id="3.10.110.10">
    <property type="entry name" value="Ubiquitin Conjugating Enzyme"/>
    <property type="match status" value="1"/>
</dbReference>
<protein>
    <recommendedName>
        <fullName evidence="6">UBC core domain-containing protein</fullName>
    </recommendedName>
</protein>
<dbReference type="FunFam" id="3.10.110.10:FF:000107">
    <property type="entry name" value="Ubiquitin conjugating enzyme, putative"/>
    <property type="match status" value="1"/>
</dbReference>
<feature type="compositionally biased region" description="Acidic residues" evidence="5">
    <location>
        <begin position="947"/>
        <end position="957"/>
    </location>
</feature>
<dbReference type="SMART" id="SM00212">
    <property type="entry name" value="UBCc"/>
    <property type="match status" value="1"/>
</dbReference>